<organism evidence="2 3">
    <name type="scientific">Mya arenaria</name>
    <name type="common">Soft-shell clam</name>
    <dbReference type="NCBI Taxonomy" id="6604"/>
    <lineage>
        <taxon>Eukaryota</taxon>
        <taxon>Metazoa</taxon>
        <taxon>Spiralia</taxon>
        <taxon>Lophotrochozoa</taxon>
        <taxon>Mollusca</taxon>
        <taxon>Bivalvia</taxon>
        <taxon>Autobranchia</taxon>
        <taxon>Heteroconchia</taxon>
        <taxon>Euheterodonta</taxon>
        <taxon>Imparidentia</taxon>
        <taxon>Neoheterodontei</taxon>
        <taxon>Myida</taxon>
        <taxon>Myoidea</taxon>
        <taxon>Myidae</taxon>
        <taxon>Mya</taxon>
    </lineage>
</organism>
<evidence type="ECO:0000256" key="1">
    <source>
        <dbReference type="SAM" id="Phobius"/>
    </source>
</evidence>
<proteinExistence type="predicted"/>
<name>A0ABY7F046_MYAAR</name>
<dbReference type="Proteomes" id="UP001164746">
    <property type="component" value="Chromosome 9"/>
</dbReference>
<feature type="transmembrane region" description="Helical" evidence="1">
    <location>
        <begin position="6"/>
        <end position="26"/>
    </location>
</feature>
<keyword evidence="1" id="KW-1133">Transmembrane helix</keyword>
<evidence type="ECO:0000313" key="2">
    <source>
        <dbReference type="EMBL" id="WAR14472.1"/>
    </source>
</evidence>
<reference evidence="2" key="1">
    <citation type="submission" date="2022-11" db="EMBL/GenBank/DDBJ databases">
        <title>Centuries of genome instability and evolution in soft-shell clam transmissible cancer (bioRxiv).</title>
        <authorList>
            <person name="Hart S.F.M."/>
            <person name="Yonemitsu M.A."/>
            <person name="Giersch R.M."/>
            <person name="Beal B.F."/>
            <person name="Arriagada G."/>
            <person name="Davis B.W."/>
            <person name="Ostrander E.A."/>
            <person name="Goff S.P."/>
            <person name="Metzger M.J."/>
        </authorList>
    </citation>
    <scope>NUCLEOTIDE SEQUENCE</scope>
    <source>
        <strain evidence="2">MELC-2E11</strain>
        <tissue evidence="2">Siphon/mantle</tissue>
    </source>
</reference>
<evidence type="ECO:0000313" key="3">
    <source>
        <dbReference type="Proteomes" id="UP001164746"/>
    </source>
</evidence>
<accession>A0ABY7F046</accession>
<protein>
    <recommendedName>
        <fullName evidence="4">EF-hand domain-containing protein</fullName>
    </recommendedName>
</protein>
<keyword evidence="1" id="KW-0812">Transmembrane</keyword>
<gene>
    <name evidence="2" type="ORF">MAR_004577</name>
</gene>
<keyword evidence="3" id="KW-1185">Reference proteome</keyword>
<evidence type="ECO:0008006" key="4">
    <source>
        <dbReference type="Google" id="ProtNLM"/>
    </source>
</evidence>
<dbReference type="EMBL" id="CP111020">
    <property type="protein sequence ID" value="WAR14472.1"/>
    <property type="molecule type" value="Genomic_DNA"/>
</dbReference>
<sequence>MYVYNMGFIPLLIMAVLMVTVAGRALEANAPGNEQMQNDVVNMKDKERRRKYSGPSVYHFARHGLCNHRFGKVKFFRALEKHFHNISDDMKITFVLDICKRRDKMLTKWVKEIFDKDGDGYITHFEKEIYR</sequence>
<keyword evidence="1" id="KW-0472">Membrane</keyword>